<proteinExistence type="predicted"/>
<evidence type="ECO:0000313" key="1">
    <source>
        <dbReference type="EMBL" id="NJC17750.1"/>
    </source>
</evidence>
<dbReference type="EMBL" id="CP043839">
    <property type="protein sequence ID" value="WOF13450.1"/>
    <property type="molecule type" value="Genomic_DNA"/>
</dbReference>
<accession>A0A7X5YAV8</accession>
<dbReference type="Proteomes" id="UP000576368">
    <property type="component" value="Unassembled WGS sequence"/>
</dbReference>
<dbReference type="RefSeq" id="WP_118303498.1">
    <property type="nucleotide sequence ID" value="NZ_BMPA01000004.1"/>
</dbReference>
<evidence type="ECO:0000313" key="3">
    <source>
        <dbReference type="Proteomes" id="UP000576368"/>
    </source>
</evidence>
<dbReference type="EMBL" id="JAATLI010000004">
    <property type="protein sequence ID" value="NJC17750.1"/>
    <property type="molecule type" value="Genomic_DNA"/>
</dbReference>
<sequence length="157" mass="17931">MKGIELLPFLTEKQKELLKTSDMQYKRYARIFISIVGFDNNTVTVKVAQKENDAQKYLSAKELRDRVKGVFDGILPEGMKLHVGAVPYTQDNMPDVTVEWVKEQQAKFGLTDSDLAKSVNIDNANLARIFNQRGLTKIHKALFYYFFRAYGLQGAMS</sequence>
<gene>
    <name evidence="2" type="ORF">F1644_14780</name>
    <name evidence="1" type="ORF">GGR15_001365</name>
</gene>
<evidence type="ECO:0000313" key="4">
    <source>
        <dbReference type="Proteomes" id="UP001302374"/>
    </source>
</evidence>
<reference evidence="2 4" key="1">
    <citation type="submission" date="2019-09" db="EMBL/GenBank/DDBJ databases">
        <title>Butyricimonas paravirosa DSM 105722 (=214-4 = JCM 18677 = CCUG 65563).</title>
        <authorList>
            <person name="Le Roy T."/>
            <person name="Cani P.D."/>
        </authorList>
    </citation>
    <scope>NUCLEOTIDE SEQUENCE [LARGE SCALE GENOMIC DNA]</scope>
    <source>
        <strain evidence="2 4">DSM 105722</strain>
    </source>
</reference>
<keyword evidence="4" id="KW-1185">Reference proteome</keyword>
<reference evidence="1 3" key="2">
    <citation type="submission" date="2020-03" db="EMBL/GenBank/DDBJ databases">
        <title>Genomic Encyclopedia of Type Strains, Phase IV (KMG-IV): sequencing the most valuable type-strain genomes for metagenomic binning, comparative biology and taxonomic classification.</title>
        <authorList>
            <person name="Goeker M."/>
        </authorList>
    </citation>
    <scope>NUCLEOTIDE SEQUENCE [LARGE SCALE GENOMIC DNA]</scope>
    <source>
        <strain evidence="1 3">DSM 105722</strain>
    </source>
</reference>
<dbReference type="GeneID" id="86892582"/>
<protein>
    <submittedName>
        <fullName evidence="1">Uncharacterized protein</fullName>
    </submittedName>
</protein>
<name>A0A7X5YAV8_9BACT</name>
<dbReference type="Proteomes" id="UP001302374">
    <property type="component" value="Chromosome"/>
</dbReference>
<dbReference type="AlphaFoldDB" id="A0A7X5YAV8"/>
<organism evidence="1 3">
    <name type="scientific">Butyricimonas paravirosa</name>
    <dbReference type="NCBI Taxonomy" id="1472417"/>
    <lineage>
        <taxon>Bacteria</taxon>
        <taxon>Pseudomonadati</taxon>
        <taxon>Bacteroidota</taxon>
        <taxon>Bacteroidia</taxon>
        <taxon>Bacteroidales</taxon>
        <taxon>Odoribacteraceae</taxon>
        <taxon>Butyricimonas</taxon>
    </lineage>
</organism>
<evidence type="ECO:0000313" key="2">
    <source>
        <dbReference type="EMBL" id="WOF13450.1"/>
    </source>
</evidence>